<comment type="caution">
    <text evidence="1">The sequence shown here is derived from an EMBL/GenBank/DDBJ whole genome shotgun (WGS) entry which is preliminary data.</text>
</comment>
<gene>
    <name evidence="1" type="ORF">E2C01_063168</name>
</gene>
<dbReference type="Proteomes" id="UP000324222">
    <property type="component" value="Unassembled WGS sequence"/>
</dbReference>
<name>A0A5B7HHD8_PORTR</name>
<protein>
    <submittedName>
        <fullName evidence="1">Uncharacterized protein</fullName>
    </submittedName>
</protein>
<organism evidence="1 2">
    <name type="scientific">Portunus trituberculatus</name>
    <name type="common">Swimming crab</name>
    <name type="synonym">Neptunus trituberculatus</name>
    <dbReference type="NCBI Taxonomy" id="210409"/>
    <lineage>
        <taxon>Eukaryota</taxon>
        <taxon>Metazoa</taxon>
        <taxon>Ecdysozoa</taxon>
        <taxon>Arthropoda</taxon>
        <taxon>Crustacea</taxon>
        <taxon>Multicrustacea</taxon>
        <taxon>Malacostraca</taxon>
        <taxon>Eumalacostraca</taxon>
        <taxon>Eucarida</taxon>
        <taxon>Decapoda</taxon>
        <taxon>Pleocyemata</taxon>
        <taxon>Brachyura</taxon>
        <taxon>Eubrachyura</taxon>
        <taxon>Portunoidea</taxon>
        <taxon>Portunidae</taxon>
        <taxon>Portuninae</taxon>
        <taxon>Portunus</taxon>
    </lineage>
</organism>
<reference evidence="1 2" key="1">
    <citation type="submission" date="2019-05" db="EMBL/GenBank/DDBJ databases">
        <title>Another draft genome of Portunus trituberculatus and its Hox gene families provides insights of decapod evolution.</title>
        <authorList>
            <person name="Jeong J.-H."/>
            <person name="Song I."/>
            <person name="Kim S."/>
            <person name="Choi T."/>
            <person name="Kim D."/>
            <person name="Ryu S."/>
            <person name="Kim W."/>
        </authorList>
    </citation>
    <scope>NUCLEOTIDE SEQUENCE [LARGE SCALE GENOMIC DNA]</scope>
    <source>
        <tissue evidence="1">Muscle</tissue>
    </source>
</reference>
<evidence type="ECO:0000313" key="1">
    <source>
        <dbReference type="EMBL" id="MPC68955.1"/>
    </source>
</evidence>
<keyword evidence="2" id="KW-1185">Reference proteome</keyword>
<accession>A0A5B7HHD8</accession>
<sequence length="46" mass="5504">MGGKIMLRQRREPFKTRVYEQRVWRAVRVTSERRTEGSRAVLPLCV</sequence>
<evidence type="ECO:0000313" key="2">
    <source>
        <dbReference type="Proteomes" id="UP000324222"/>
    </source>
</evidence>
<dbReference type="AlphaFoldDB" id="A0A5B7HHD8"/>
<dbReference type="EMBL" id="VSRR010028673">
    <property type="protein sequence ID" value="MPC68955.1"/>
    <property type="molecule type" value="Genomic_DNA"/>
</dbReference>
<proteinExistence type="predicted"/>